<accession>A0AA35XZI4</accession>
<dbReference type="AlphaFoldDB" id="A0AA35XZI4"/>
<gene>
    <name evidence="1" type="ORF">LSALG_LOCUS1867</name>
</gene>
<reference evidence="1" key="1">
    <citation type="submission" date="2023-04" db="EMBL/GenBank/DDBJ databases">
        <authorList>
            <person name="Vijverberg K."/>
            <person name="Xiong W."/>
            <person name="Schranz E."/>
        </authorList>
    </citation>
    <scope>NUCLEOTIDE SEQUENCE</scope>
</reference>
<keyword evidence="2" id="KW-1185">Reference proteome</keyword>
<proteinExistence type="predicted"/>
<dbReference type="EMBL" id="OX465086">
    <property type="protein sequence ID" value="CAI9261059.1"/>
    <property type="molecule type" value="Genomic_DNA"/>
</dbReference>
<sequence length="118" mass="13537">MLYLTYNPNHHESDNLCTGITSYPLIEENGDQIDYPISPSDDAINHMVCYINEYISNAIFLNIEKNLEPPDSPQVTYSRVVDEDLLMIMKYFSLRQGPLSLMENNQTANMGLLVRNAY</sequence>
<name>A0AA35XZI4_LACSI</name>
<protein>
    <submittedName>
        <fullName evidence="1">Uncharacterized protein</fullName>
    </submittedName>
</protein>
<evidence type="ECO:0000313" key="2">
    <source>
        <dbReference type="Proteomes" id="UP001177003"/>
    </source>
</evidence>
<dbReference type="Proteomes" id="UP001177003">
    <property type="component" value="Chromosome 0"/>
</dbReference>
<evidence type="ECO:0000313" key="1">
    <source>
        <dbReference type="EMBL" id="CAI9261059.1"/>
    </source>
</evidence>
<organism evidence="1 2">
    <name type="scientific">Lactuca saligna</name>
    <name type="common">Willowleaf lettuce</name>
    <dbReference type="NCBI Taxonomy" id="75948"/>
    <lineage>
        <taxon>Eukaryota</taxon>
        <taxon>Viridiplantae</taxon>
        <taxon>Streptophyta</taxon>
        <taxon>Embryophyta</taxon>
        <taxon>Tracheophyta</taxon>
        <taxon>Spermatophyta</taxon>
        <taxon>Magnoliopsida</taxon>
        <taxon>eudicotyledons</taxon>
        <taxon>Gunneridae</taxon>
        <taxon>Pentapetalae</taxon>
        <taxon>asterids</taxon>
        <taxon>campanulids</taxon>
        <taxon>Asterales</taxon>
        <taxon>Asteraceae</taxon>
        <taxon>Cichorioideae</taxon>
        <taxon>Cichorieae</taxon>
        <taxon>Lactucinae</taxon>
        <taxon>Lactuca</taxon>
    </lineage>
</organism>